<keyword evidence="5" id="KW-0479">Metal-binding</keyword>
<keyword evidence="3" id="KW-0819">tRNA processing</keyword>
<reference evidence="15 16" key="1">
    <citation type="journal article" date="2015" name="Nature">
        <title>rRNA introns, odd ribosomes, and small enigmatic genomes across a large radiation of phyla.</title>
        <authorList>
            <person name="Brown C.T."/>
            <person name="Hug L.A."/>
            <person name="Thomas B.C."/>
            <person name="Sharon I."/>
            <person name="Castelle C.J."/>
            <person name="Singh A."/>
            <person name="Wilkins M.J."/>
            <person name="Williams K.H."/>
            <person name="Banfield J.F."/>
        </authorList>
    </citation>
    <scope>NUCLEOTIDE SEQUENCE [LARGE SCALE GENOMIC DNA]</scope>
</reference>
<gene>
    <name evidence="15" type="ORF">UY25_C0001G0111</name>
</gene>
<dbReference type="GO" id="GO:0046872">
    <property type="term" value="F:metal ion binding"/>
    <property type="evidence" value="ECO:0007669"/>
    <property type="project" value="UniProtKB-KW"/>
</dbReference>
<evidence type="ECO:0000259" key="12">
    <source>
        <dbReference type="Pfam" id="PF01966"/>
    </source>
</evidence>
<keyword evidence="7" id="KW-0460">Magnesium</keyword>
<evidence type="ECO:0000256" key="10">
    <source>
        <dbReference type="SAM" id="Coils"/>
    </source>
</evidence>
<dbReference type="InterPro" id="IPR032828">
    <property type="entry name" value="PolyA_RNA-bd"/>
</dbReference>
<evidence type="ECO:0000256" key="5">
    <source>
        <dbReference type="ARBA" id="ARBA00022723"/>
    </source>
</evidence>
<evidence type="ECO:0000256" key="6">
    <source>
        <dbReference type="ARBA" id="ARBA00022741"/>
    </source>
</evidence>
<dbReference type="Gene3D" id="1.10.246.80">
    <property type="match status" value="1"/>
</dbReference>
<name>A0A837INB4_9BACT</name>
<evidence type="ECO:0000256" key="2">
    <source>
        <dbReference type="ARBA" id="ARBA00022679"/>
    </source>
</evidence>
<dbReference type="AlphaFoldDB" id="A0A837INB4"/>
<dbReference type="GO" id="GO:0000166">
    <property type="term" value="F:nucleotide binding"/>
    <property type="evidence" value="ECO:0007669"/>
    <property type="project" value="UniProtKB-KW"/>
</dbReference>
<evidence type="ECO:0000313" key="16">
    <source>
        <dbReference type="Proteomes" id="UP000034462"/>
    </source>
</evidence>
<comment type="caution">
    <text evidence="15">The sequence shown here is derived from an EMBL/GenBank/DDBJ whole genome shotgun (WGS) entry which is preliminary data.</text>
</comment>
<dbReference type="Pfam" id="PF12627">
    <property type="entry name" value="PolyA_pol_RNAbd"/>
    <property type="match status" value="1"/>
</dbReference>
<dbReference type="CDD" id="cd00077">
    <property type="entry name" value="HDc"/>
    <property type="match status" value="1"/>
</dbReference>
<feature type="domain" description="Poly A polymerase head" evidence="11">
    <location>
        <begin position="22"/>
        <end position="149"/>
    </location>
</feature>
<dbReference type="Pfam" id="PF13735">
    <property type="entry name" value="tRNA_NucTran2_2"/>
    <property type="match status" value="1"/>
</dbReference>
<evidence type="ECO:0000259" key="13">
    <source>
        <dbReference type="Pfam" id="PF12627"/>
    </source>
</evidence>
<comment type="similarity">
    <text evidence="9">Belongs to the tRNA nucleotidyltransferase/poly(A) polymerase family.</text>
</comment>
<evidence type="ECO:0000259" key="14">
    <source>
        <dbReference type="Pfam" id="PF13735"/>
    </source>
</evidence>
<dbReference type="InterPro" id="IPR032810">
    <property type="entry name" value="CCA-adding_enz_C"/>
</dbReference>
<dbReference type="CDD" id="cd05398">
    <property type="entry name" value="NT_ClassII-CCAase"/>
    <property type="match status" value="1"/>
</dbReference>
<keyword evidence="10" id="KW-0175">Coiled coil</keyword>
<keyword evidence="6" id="KW-0547">Nucleotide-binding</keyword>
<dbReference type="PANTHER" id="PTHR46173">
    <property type="entry name" value="CCA TRNA NUCLEOTIDYLTRANSFERASE 1, MITOCHONDRIAL"/>
    <property type="match status" value="1"/>
</dbReference>
<dbReference type="NCBIfam" id="TIGR00277">
    <property type="entry name" value="HDIG"/>
    <property type="match status" value="1"/>
</dbReference>
<dbReference type="PANTHER" id="PTHR46173:SF1">
    <property type="entry name" value="CCA TRNA NUCLEOTIDYLTRANSFERASE 1, MITOCHONDRIAL"/>
    <property type="match status" value="1"/>
</dbReference>
<dbReference type="GO" id="GO:0000049">
    <property type="term" value="F:tRNA binding"/>
    <property type="evidence" value="ECO:0007669"/>
    <property type="project" value="TreeGrafter"/>
</dbReference>
<organism evidence="15 16">
    <name type="scientific">Candidatus Yanofskybacteria bacterium GW2011_GWC1_48_11</name>
    <dbReference type="NCBI Taxonomy" id="1619027"/>
    <lineage>
        <taxon>Bacteria</taxon>
        <taxon>Candidatus Yanofskyibacteriota</taxon>
    </lineage>
</organism>
<evidence type="ECO:0000259" key="11">
    <source>
        <dbReference type="Pfam" id="PF01743"/>
    </source>
</evidence>
<evidence type="ECO:0000313" key="15">
    <source>
        <dbReference type="EMBL" id="KKU93618.1"/>
    </source>
</evidence>
<dbReference type="InterPro" id="IPR050264">
    <property type="entry name" value="Bact_CCA-adding_enz_type3_sf"/>
</dbReference>
<evidence type="ECO:0000256" key="7">
    <source>
        <dbReference type="ARBA" id="ARBA00022842"/>
    </source>
</evidence>
<dbReference type="GO" id="GO:0016779">
    <property type="term" value="F:nucleotidyltransferase activity"/>
    <property type="evidence" value="ECO:0007669"/>
    <property type="project" value="UniProtKB-KW"/>
</dbReference>
<dbReference type="Gene3D" id="3.30.460.10">
    <property type="entry name" value="Beta Polymerase, domain 2"/>
    <property type="match status" value="1"/>
</dbReference>
<keyword evidence="8 9" id="KW-0694">RNA-binding</keyword>
<feature type="domain" description="tRNA nucleotidyltransferase/poly(A) polymerase RNA and SrmB- binding" evidence="13">
    <location>
        <begin position="176"/>
        <end position="236"/>
    </location>
</feature>
<dbReference type="EMBL" id="LCPH01000001">
    <property type="protein sequence ID" value="KKU93618.1"/>
    <property type="molecule type" value="Genomic_DNA"/>
</dbReference>
<accession>A0A837INB4</accession>
<dbReference type="InterPro" id="IPR006674">
    <property type="entry name" value="HD_domain"/>
</dbReference>
<dbReference type="InterPro" id="IPR003607">
    <property type="entry name" value="HD/PDEase_dom"/>
</dbReference>
<feature type="coiled-coil region" evidence="10">
    <location>
        <begin position="454"/>
        <end position="481"/>
    </location>
</feature>
<evidence type="ECO:0000256" key="3">
    <source>
        <dbReference type="ARBA" id="ARBA00022694"/>
    </source>
</evidence>
<evidence type="ECO:0000256" key="8">
    <source>
        <dbReference type="ARBA" id="ARBA00022884"/>
    </source>
</evidence>
<sequence>MKKIPREVQEVIFELEKAGFEAYVVGGCVRDLLVGKKPGDWDVATNAKPEEIQRIFPKNFYENKFFTVTVATESVDPSLKEIEITTYRSDFEYGDRRRPGRVEYAKTIEEDLSRRDFTINVIALRVKDRTQELLDPYEGQKDLKAKIIRAVRDPNERFNEDALRMMRAVRLSAQLGFGIEKITREAIIKNAALIKEISQERIRDELIKIIRSERAAGGMELLYEVRLLTYIMPELAEGYGVTQNKHHKYTVWEHNVKSLEYATQKNYSFEVRLASLLHDVGKPKTKRGEGPDATFYGHQVVGARTARKILERLHFPKESVEKIVLMIREHMFVYDPETVTLKGVRRLLARVGAENIDNLFELREADRIGSGVPKAQPYRLRYLKAMVEKVRQDPVSPRMLKINGDDIMKTLGIEPGPKVGAALAILLEGVLEDPTRNSKEYLQKRVRELGQLSEQELQDIARKAKQSAQNAQERIDQEIKRKYLVK</sequence>
<evidence type="ECO:0000256" key="9">
    <source>
        <dbReference type="RuleBase" id="RU003953"/>
    </source>
</evidence>
<dbReference type="Gene3D" id="1.10.3090.10">
    <property type="entry name" value="cca-adding enzyme, domain 2"/>
    <property type="match status" value="1"/>
</dbReference>
<dbReference type="InterPro" id="IPR043519">
    <property type="entry name" value="NT_sf"/>
</dbReference>
<keyword evidence="2 9" id="KW-0808">Transferase</keyword>
<dbReference type="SUPFAM" id="SSF81301">
    <property type="entry name" value="Nucleotidyltransferase"/>
    <property type="match status" value="1"/>
</dbReference>
<protein>
    <recommendedName>
        <fullName evidence="17">HD domain-containing protein</fullName>
    </recommendedName>
</protein>
<dbReference type="GO" id="GO:0008033">
    <property type="term" value="P:tRNA processing"/>
    <property type="evidence" value="ECO:0007669"/>
    <property type="project" value="UniProtKB-KW"/>
</dbReference>
<evidence type="ECO:0000256" key="1">
    <source>
        <dbReference type="ARBA" id="ARBA00001946"/>
    </source>
</evidence>
<proteinExistence type="inferred from homology"/>
<keyword evidence="4" id="KW-0548">Nucleotidyltransferase</keyword>
<dbReference type="SUPFAM" id="SSF81891">
    <property type="entry name" value="Poly A polymerase C-terminal region-like"/>
    <property type="match status" value="1"/>
</dbReference>
<feature type="domain" description="CCA-adding enzyme C-terminal" evidence="14">
    <location>
        <begin position="385"/>
        <end position="443"/>
    </location>
</feature>
<evidence type="ECO:0008006" key="17">
    <source>
        <dbReference type="Google" id="ProtNLM"/>
    </source>
</evidence>
<dbReference type="Proteomes" id="UP000034462">
    <property type="component" value="Unassembled WGS sequence"/>
</dbReference>
<comment type="cofactor">
    <cofactor evidence="1">
        <name>Mg(2+)</name>
        <dbReference type="ChEBI" id="CHEBI:18420"/>
    </cofactor>
</comment>
<feature type="domain" description="HD" evidence="12">
    <location>
        <begin position="254"/>
        <end position="359"/>
    </location>
</feature>
<dbReference type="Pfam" id="PF01743">
    <property type="entry name" value="PolyA_pol"/>
    <property type="match status" value="1"/>
</dbReference>
<dbReference type="Pfam" id="PF01966">
    <property type="entry name" value="HD"/>
    <property type="match status" value="1"/>
</dbReference>
<dbReference type="InterPro" id="IPR006675">
    <property type="entry name" value="HDIG_dom"/>
</dbReference>
<evidence type="ECO:0000256" key="4">
    <source>
        <dbReference type="ARBA" id="ARBA00022695"/>
    </source>
</evidence>
<dbReference type="InterPro" id="IPR002646">
    <property type="entry name" value="PolA_pol_head_dom"/>
</dbReference>